<dbReference type="AlphaFoldDB" id="A0A1I4N1B3"/>
<keyword evidence="10" id="KW-1185">Reference proteome</keyword>
<name>A0A1I4N1B3_9PROT</name>
<dbReference type="Pfam" id="PF00753">
    <property type="entry name" value="Lactamase_B"/>
    <property type="match status" value="1"/>
</dbReference>
<feature type="domain" description="Metallo-beta-lactamase" evidence="8">
    <location>
        <begin position="12"/>
        <end position="166"/>
    </location>
</feature>
<sequence>MPIIYPVRAFKDNYIWVIRDQHYAAIVDPGDAVPVMAYLQQQNLQPIAILNTHHHHDHTGGNIALLTAFALPVYGPAKESIPGLTHRLSEGDTIHLAELSLDFSILDIPGHTAGHIAYYGANLLFCGDTLFACGCGRIFEGTPQQMYTSLQKLTKLPDDTLIYCAHEYTLANMRFATAIDPNNPVLAERASKAEAQRKRDLPTLPSTLALEKATNPFLRSNQPALIDAANQHAGRVLSDPVSVFTEIRRWKDLF</sequence>
<feature type="binding site" evidence="7">
    <location>
        <position position="128"/>
    </location>
    <ligand>
        <name>Zn(2+)</name>
        <dbReference type="ChEBI" id="CHEBI:29105"/>
        <label>2</label>
    </ligand>
</feature>
<evidence type="ECO:0000256" key="6">
    <source>
        <dbReference type="ARBA" id="ARBA00022833"/>
    </source>
</evidence>
<dbReference type="InterPro" id="IPR001279">
    <property type="entry name" value="Metallo-B-lactamas"/>
</dbReference>
<dbReference type="PANTHER" id="PTHR43705">
    <property type="entry name" value="HYDROXYACYLGLUTATHIONE HYDROLASE"/>
    <property type="match status" value="1"/>
</dbReference>
<dbReference type="NCBIfam" id="TIGR03413">
    <property type="entry name" value="GSH_gloB"/>
    <property type="match status" value="1"/>
</dbReference>
<dbReference type="InterPro" id="IPR050110">
    <property type="entry name" value="Glyoxalase_II_hydrolase"/>
</dbReference>
<dbReference type="InterPro" id="IPR032282">
    <property type="entry name" value="HAGH_C"/>
</dbReference>
<dbReference type="GO" id="GO:0004416">
    <property type="term" value="F:hydroxyacylglutathione hydrolase activity"/>
    <property type="evidence" value="ECO:0007669"/>
    <property type="project" value="UniProtKB-UniRule"/>
</dbReference>
<feature type="binding site" evidence="7">
    <location>
        <position position="55"/>
    </location>
    <ligand>
        <name>Zn(2+)</name>
        <dbReference type="ChEBI" id="CHEBI:29105"/>
        <label>1</label>
    </ligand>
</feature>
<evidence type="ECO:0000256" key="3">
    <source>
        <dbReference type="ARBA" id="ARBA00006759"/>
    </source>
</evidence>
<dbReference type="PANTHER" id="PTHR43705:SF1">
    <property type="entry name" value="HYDROXYACYLGLUTATHIONE HYDROLASE GLOB"/>
    <property type="match status" value="1"/>
</dbReference>
<dbReference type="Gene3D" id="3.60.15.10">
    <property type="entry name" value="Ribonuclease Z/Hydroxyacylglutathione hydrolase-like"/>
    <property type="match status" value="1"/>
</dbReference>
<dbReference type="EMBL" id="FOUF01000006">
    <property type="protein sequence ID" value="SFM09096.1"/>
    <property type="molecule type" value="Genomic_DNA"/>
</dbReference>
<dbReference type="RefSeq" id="WP_090666891.1">
    <property type="nucleotide sequence ID" value="NZ_FOUF01000006.1"/>
</dbReference>
<dbReference type="GO" id="GO:0019243">
    <property type="term" value="P:methylglyoxal catabolic process to D-lactate via S-lactoyl-glutathione"/>
    <property type="evidence" value="ECO:0007669"/>
    <property type="project" value="UniProtKB-UniRule"/>
</dbReference>
<feature type="binding site" evidence="7">
    <location>
        <position position="57"/>
    </location>
    <ligand>
        <name>Zn(2+)</name>
        <dbReference type="ChEBI" id="CHEBI:29105"/>
        <label>2</label>
    </ligand>
</feature>
<reference evidence="9 10" key="1">
    <citation type="submission" date="2016-10" db="EMBL/GenBank/DDBJ databases">
        <authorList>
            <person name="de Groot N.N."/>
        </authorList>
    </citation>
    <scope>NUCLEOTIDE SEQUENCE [LARGE SCALE GENOMIC DNA]</scope>
    <source>
        <strain evidence="9 10">Nm146</strain>
    </source>
</reference>
<dbReference type="InterPro" id="IPR035680">
    <property type="entry name" value="Clx_II_MBL"/>
</dbReference>
<dbReference type="SUPFAM" id="SSF56281">
    <property type="entry name" value="Metallo-hydrolase/oxidoreductase"/>
    <property type="match status" value="1"/>
</dbReference>
<evidence type="ECO:0000256" key="1">
    <source>
        <dbReference type="ARBA" id="ARBA00001623"/>
    </source>
</evidence>
<comment type="subunit">
    <text evidence="7">Monomer.</text>
</comment>
<dbReference type="GO" id="GO:0046872">
    <property type="term" value="F:metal ion binding"/>
    <property type="evidence" value="ECO:0007669"/>
    <property type="project" value="UniProtKB-KW"/>
</dbReference>
<feature type="binding site" evidence="7">
    <location>
        <position position="166"/>
    </location>
    <ligand>
        <name>Zn(2+)</name>
        <dbReference type="ChEBI" id="CHEBI:29105"/>
        <label>2</label>
    </ligand>
</feature>
<evidence type="ECO:0000256" key="7">
    <source>
        <dbReference type="HAMAP-Rule" id="MF_01374"/>
    </source>
</evidence>
<feature type="binding site" evidence="7">
    <location>
        <position position="128"/>
    </location>
    <ligand>
        <name>Zn(2+)</name>
        <dbReference type="ChEBI" id="CHEBI:29105"/>
        <label>1</label>
    </ligand>
</feature>
<evidence type="ECO:0000313" key="10">
    <source>
        <dbReference type="Proteomes" id="UP000199561"/>
    </source>
</evidence>
<comment type="pathway">
    <text evidence="2 7">Secondary metabolite metabolism; methylglyoxal degradation; (R)-lactate from methylglyoxal: step 2/2.</text>
</comment>
<comment type="cofactor">
    <cofactor evidence="7">
        <name>Zn(2+)</name>
        <dbReference type="ChEBI" id="CHEBI:29105"/>
    </cofactor>
    <text evidence="7">Binds 2 Zn(2+) ions per subunit.</text>
</comment>
<evidence type="ECO:0000256" key="5">
    <source>
        <dbReference type="ARBA" id="ARBA00022801"/>
    </source>
</evidence>
<dbReference type="HAMAP" id="MF_01374">
    <property type="entry name" value="Glyoxalase_2"/>
    <property type="match status" value="1"/>
</dbReference>
<comment type="similarity">
    <text evidence="3 7">Belongs to the metallo-beta-lactamase superfamily. Glyoxalase II family.</text>
</comment>
<comment type="catalytic activity">
    <reaction evidence="1 7">
        <text>an S-(2-hydroxyacyl)glutathione + H2O = a 2-hydroxy carboxylate + glutathione + H(+)</text>
        <dbReference type="Rhea" id="RHEA:21864"/>
        <dbReference type="ChEBI" id="CHEBI:15377"/>
        <dbReference type="ChEBI" id="CHEBI:15378"/>
        <dbReference type="ChEBI" id="CHEBI:57925"/>
        <dbReference type="ChEBI" id="CHEBI:58896"/>
        <dbReference type="ChEBI" id="CHEBI:71261"/>
        <dbReference type="EC" id="3.1.2.6"/>
    </reaction>
</comment>
<gene>
    <name evidence="7" type="primary">gloB</name>
    <name evidence="9" type="ORF">SAMN05421880_10648</name>
</gene>
<dbReference type="Proteomes" id="UP000199561">
    <property type="component" value="Unassembled WGS sequence"/>
</dbReference>
<evidence type="ECO:0000313" key="9">
    <source>
        <dbReference type="EMBL" id="SFM09096.1"/>
    </source>
</evidence>
<dbReference type="Pfam" id="PF16123">
    <property type="entry name" value="HAGH_C"/>
    <property type="match status" value="1"/>
</dbReference>
<dbReference type="InterPro" id="IPR036866">
    <property type="entry name" value="RibonucZ/Hydroxyglut_hydro"/>
</dbReference>
<dbReference type="PIRSF" id="PIRSF005457">
    <property type="entry name" value="Glx"/>
    <property type="match status" value="1"/>
</dbReference>
<feature type="binding site" evidence="7">
    <location>
        <position position="53"/>
    </location>
    <ligand>
        <name>Zn(2+)</name>
        <dbReference type="ChEBI" id="CHEBI:29105"/>
        <label>1</label>
    </ligand>
</feature>
<dbReference type="UniPathway" id="UPA00619">
    <property type="reaction ID" value="UER00676"/>
</dbReference>
<feature type="binding site" evidence="7">
    <location>
        <position position="58"/>
    </location>
    <ligand>
        <name>Zn(2+)</name>
        <dbReference type="ChEBI" id="CHEBI:29105"/>
        <label>2</label>
    </ligand>
</feature>
<keyword evidence="6 7" id="KW-0862">Zinc</keyword>
<organism evidence="9 10">
    <name type="scientific">Nitrosomonas nitrosa</name>
    <dbReference type="NCBI Taxonomy" id="52442"/>
    <lineage>
        <taxon>Bacteria</taxon>
        <taxon>Pseudomonadati</taxon>
        <taxon>Pseudomonadota</taxon>
        <taxon>Betaproteobacteria</taxon>
        <taxon>Nitrosomonadales</taxon>
        <taxon>Nitrosomonadaceae</taxon>
        <taxon>Nitrosomonas</taxon>
    </lineage>
</organism>
<dbReference type="InterPro" id="IPR017782">
    <property type="entry name" value="Hydroxyacylglutathione_Hdrlase"/>
</dbReference>
<dbReference type="SMART" id="SM00849">
    <property type="entry name" value="Lactamase_B"/>
    <property type="match status" value="1"/>
</dbReference>
<accession>A0A1I4N1B3</accession>
<dbReference type="CDD" id="cd07723">
    <property type="entry name" value="hydroxyacylglutathione_hydrolase_MBL-fold"/>
    <property type="match status" value="1"/>
</dbReference>
<keyword evidence="5 7" id="KW-0378">Hydrolase</keyword>
<proteinExistence type="inferred from homology"/>
<protein>
    <recommendedName>
        <fullName evidence="7">Hydroxyacylglutathione hydrolase</fullName>
        <ecNumber evidence="7">3.1.2.6</ecNumber>
    </recommendedName>
    <alternativeName>
        <fullName evidence="7">Glyoxalase II</fullName>
        <shortName evidence="7">Glx II</shortName>
    </alternativeName>
</protein>
<evidence type="ECO:0000259" key="8">
    <source>
        <dbReference type="SMART" id="SM00849"/>
    </source>
</evidence>
<feature type="binding site" evidence="7">
    <location>
        <position position="111"/>
    </location>
    <ligand>
        <name>Zn(2+)</name>
        <dbReference type="ChEBI" id="CHEBI:29105"/>
        <label>1</label>
    </ligand>
</feature>
<dbReference type="STRING" id="52442.SAMN05421880_10648"/>
<dbReference type="EC" id="3.1.2.6" evidence="7"/>
<evidence type="ECO:0000256" key="4">
    <source>
        <dbReference type="ARBA" id="ARBA00022723"/>
    </source>
</evidence>
<evidence type="ECO:0000256" key="2">
    <source>
        <dbReference type="ARBA" id="ARBA00004963"/>
    </source>
</evidence>
<comment type="function">
    <text evidence="7">Thiolesterase that catalyzes the hydrolysis of S-D-lactoyl-glutathione to form glutathione and D-lactic acid.</text>
</comment>
<keyword evidence="4 7" id="KW-0479">Metal-binding</keyword>